<sequence>MTMQPLRHVNALHATITSARSGLRCALHQAKAVLDDGRGRGLSSKRGCVMKRTLFALAASALAIAAASPASAGIFIGVSFNGGPITQVATDSTIGSANFNTTSNGFFFNTNGTGFPLLLQPNLLTQSVNIQQAGNTAGTLSIYITQTDLAAFNGFLTSTFTSNTIANANVVLSSYYSAANALFGGTLLQSATFGSTGVSSGTNALNLSLPYSQTVRYDITFGSGLGNFNGTGNLTATTAVPEPASWALMMFGFAGLGYAVRRRPKTSTRIRFT</sequence>
<dbReference type="Pfam" id="PF07589">
    <property type="entry name" value="PEP-CTERM"/>
    <property type="match status" value="1"/>
</dbReference>
<dbReference type="Proteomes" id="UP000315673">
    <property type="component" value="Chromosome"/>
</dbReference>
<dbReference type="InterPro" id="IPR013424">
    <property type="entry name" value="Ice-binding_C"/>
</dbReference>
<dbReference type="AlphaFoldDB" id="A0A5B8LEI7"/>
<protein>
    <submittedName>
        <fullName evidence="3">PEP-CTERM sorting domain-containing protein</fullName>
    </submittedName>
</protein>
<keyword evidence="1" id="KW-1133">Transmembrane helix</keyword>
<name>A0A5B8LEI7_9SPHN</name>
<keyword evidence="1" id="KW-0472">Membrane</keyword>
<dbReference type="NCBIfam" id="TIGR02595">
    <property type="entry name" value="PEP_CTERM"/>
    <property type="match status" value="1"/>
</dbReference>
<evidence type="ECO:0000313" key="4">
    <source>
        <dbReference type="Proteomes" id="UP000315673"/>
    </source>
</evidence>
<dbReference type="NCBIfam" id="NF035944">
    <property type="entry name" value="PEPxxWA-CTERM"/>
    <property type="match status" value="1"/>
</dbReference>
<feature type="transmembrane region" description="Helical" evidence="1">
    <location>
        <begin position="244"/>
        <end position="261"/>
    </location>
</feature>
<gene>
    <name evidence="3" type="ORF">FPZ24_00780</name>
</gene>
<keyword evidence="1" id="KW-0812">Transmembrane</keyword>
<evidence type="ECO:0000259" key="2">
    <source>
        <dbReference type="Pfam" id="PF07589"/>
    </source>
</evidence>
<feature type="domain" description="Ice-binding protein C-terminal" evidence="2">
    <location>
        <begin position="239"/>
        <end position="263"/>
    </location>
</feature>
<keyword evidence="4" id="KW-1185">Reference proteome</keyword>
<proteinExistence type="predicted"/>
<organism evidence="3 4">
    <name type="scientific">Sphingomonas panacisoli</name>
    <dbReference type="NCBI Taxonomy" id="1813879"/>
    <lineage>
        <taxon>Bacteria</taxon>
        <taxon>Pseudomonadati</taxon>
        <taxon>Pseudomonadota</taxon>
        <taxon>Alphaproteobacteria</taxon>
        <taxon>Sphingomonadales</taxon>
        <taxon>Sphingomonadaceae</taxon>
        <taxon>Sphingomonas</taxon>
    </lineage>
</organism>
<evidence type="ECO:0000313" key="3">
    <source>
        <dbReference type="EMBL" id="QDZ06185.1"/>
    </source>
</evidence>
<dbReference type="KEGG" id="spai:FPZ24_00780"/>
<reference evidence="3 4" key="1">
    <citation type="submission" date="2019-07" db="EMBL/GenBank/DDBJ databases">
        <title>Full genome sequence of Sphingomonas sp. 4R-6-7(HKS19).</title>
        <authorList>
            <person name="Im W.-T."/>
        </authorList>
    </citation>
    <scope>NUCLEOTIDE SEQUENCE [LARGE SCALE GENOMIC DNA]</scope>
    <source>
        <strain evidence="3 4">HKS19</strain>
    </source>
</reference>
<accession>A0A5B8LEI7</accession>
<evidence type="ECO:0000256" key="1">
    <source>
        <dbReference type="SAM" id="Phobius"/>
    </source>
</evidence>
<dbReference type="EMBL" id="CP042306">
    <property type="protein sequence ID" value="QDZ06185.1"/>
    <property type="molecule type" value="Genomic_DNA"/>
</dbReference>
<feature type="transmembrane region" description="Helical" evidence="1">
    <location>
        <begin position="54"/>
        <end position="78"/>
    </location>
</feature>